<dbReference type="EMBL" id="LAZR01002096">
    <property type="protein sequence ID" value="KKN34586.1"/>
    <property type="molecule type" value="Genomic_DNA"/>
</dbReference>
<proteinExistence type="predicted"/>
<comment type="caution">
    <text evidence="1">The sequence shown here is derived from an EMBL/GenBank/DDBJ whole genome shotgun (WGS) entry which is preliminary data.</text>
</comment>
<sequence>MKNWIANKVEAALDATGFHLLATKWFDYKCSRHWYQPKGRMS</sequence>
<dbReference type="AlphaFoldDB" id="A0A0F9SC54"/>
<evidence type="ECO:0000313" key="1">
    <source>
        <dbReference type="EMBL" id="KKN34586.1"/>
    </source>
</evidence>
<accession>A0A0F9SC54</accession>
<name>A0A0F9SC54_9ZZZZ</name>
<reference evidence="1" key="1">
    <citation type="journal article" date="2015" name="Nature">
        <title>Complex archaea that bridge the gap between prokaryotes and eukaryotes.</title>
        <authorList>
            <person name="Spang A."/>
            <person name="Saw J.H."/>
            <person name="Jorgensen S.L."/>
            <person name="Zaremba-Niedzwiedzka K."/>
            <person name="Martijn J."/>
            <person name="Lind A.E."/>
            <person name="van Eijk R."/>
            <person name="Schleper C."/>
            <person name="Guy L."/>
            <person name="Ettema T.J."/>
        </authorList>
    </citation>
    <scope>NUCLEOTIDE SEQUENCE</scope>
</reference>
<protein>
    <submittedName>
        <fullName evidence="1">Uncharacterized protein</fullName>
    </submittedName>
</protein>
<organism evidence="1">
    <name type="scientific">marine sediment metagenome</name>
    <dbReference type="NCBI Taxonomy" id="412755"/>
    <lineage>
        <taxon>unclassified sequences</taxon>
        <taxon>metagenomes</taxon>
        <taxon>ecological metagenomes</taxon>
    </lineage>
</organism>
<gene>
    <name evidence="1" type="ORF">LCGC14_0792260</name>
</gene>